<dbReference type="InterPro" id="IPR035965">
    <property type="entry name" value="PAS-like_dom_sf"/>
</dbReference>
<evidence type="ECO:0000256" key="5">
    <source>
        <dbReference type="ARBA" id="ARBA00022553"/>
    </source>
</evidence>
<evidence type="ECO:0000256" key="9">
    <source>
        <dbReference type="ARBA" id="ARBA00022777"/>
    </source>
</evidence>
<keyword evidence="11 20" id="KW-1133">Transmembrane helix</keyword>
<dbReference type="InterPro" id="IPR001789">
    <property type="entry name" value="Sig_transdc_resp-reg_receiver"/>
</dbReference>
<dbReference type="CDD" id="cd16922">
    <property type="entry name" value="HATPase_EvgS-ArcB-TorS-like"/>
    <property type="match status" value="1"/>
</dbReference>
<dbReference type="InterPro" id="IPR000700">
    <property type="entry name" value="PAS-assoc_C"/>
</dbReference>
<evidence type="ECO:0000256" key="6">
    <source>
        <dbReference type="ARBA" id="ARBA00022679"/>
    </source>
</evidence>
<dbReference type="Proteomes" id="UP000308891">
    <property type="component" value="Unassembled WGS sequence"/>
</dbReference>
<dbReference type="SUPFAM" id="SSF55785">
    <property type="entry name" value="PYP-like sensor domain (PAS domain)"/>
    <property type="match status" value="2"/>
</dbReference>
<dbReference type="InterPro" id="IPR003661">
    <property type="entry name" value="HisK_dim/P_dom"/>
</dbReference>
<evidence type="ECO:0000256" key="7">
    <source>
        <dbReference type="ARBA" id="ARBA00022692"/>
    </source>
</evidence>
<keyword evidence="10" id="KW-0067">ATP-binding</keyword>
<keyword evidence="5 18" id="KW-0597">Phosphoprotein</keyword>
<dbReference type="SUPFAM" id="SSF52172">
    <property type="entry name" value="CheY-like"/>
    <property type="match status" value="2"/>
</dbReference>
<dbReference type="Gene3D" id="1.20.120.160">
    <property type="entry name" value="HPT domain"/>
    <property type="match status" value="1"/>
</dbReference>
<evidence type="ECO:0000256" key="4">
    <source>
        <dbReference type="ARBA" id="ARBA00022475"/>
    </source>
</evidence>
<dbReference type="FunFam" id="1.10.287.130:FF:000002">
    <property type="entry name" value="Two-component osmosensing histidine kinase"/>
    <property type="match status" value="1"/>
</dbReference>
<dbReference type="CDD" id="cd00082">
    <property type="entry name" value="HisKA"/>
    <property type="match status" value="1"/>
</dbReference>
<evidence type="ECO:0000256" key="12">
    <source>
        <dbReference type="ARBA" id="ARBA00023012"/>
    </source>
</evidence>
<evidence type="ECO:0000259" key="21">
    <source>
        <dbReference type="PROSITE" id="PS50109"/>
    </source>
</evidence>
<dbReference type="SUPFAM" id="SSF55781">
    <property type="entry name" value="GAF domain-like"/>
    <property type="match status" value="1"/>
</dbReference>
<dbReference type="GO" id="GO:0005886">
    <property type="term" value="C:plasma membrane"/>
    <property type="evidence" value="ECO:0007669"/>
    <property type="project" value="UniProtKB-SubCell"/>
</dbReference>
<feature type="domain" description="PAS" evidence="23">
    <location>
        <begin position="577"/>
        <end position="649"/>
    </location>
</feature>
<dbReference type="EMBL" id="STGJ01000001">
    <property type="protein sequence ID" value="TIC87283.1"/>
    <property type="molecule type" value="Genomic_DNA"/>
</dbReference>
<dbReference type="SMART" id="SM00388">
    <property type="entry name" value="HisKA"/>
    <property type="match status" value="1"/>
</dbReference>
<dbReference type="PANTHER" id="PTHR45339">
    <property type="entry name" value="HYBRID SIGNAL TRANSDUCTION HISTIDINE KINASE J"/>
    <property type="match status" value="1"/>
</dbReference>
<dbReference type="PROSITE" id="PS50112">
    <property type="entry name" value="PAS"/>
    <property type="match status" value="2"/>
</dbReference>
<evidence type="ECO:0000256" key="17">
    <source>
        <dbReference type="ARBA" id="ARBA00070152"/>
    </source>
</evidence>
<evidence type="ECO:0000256" key="20">
    <source>
        <dbReference type="SAM" id="Phobius"/>
    </source>
</evidence>
<dbReference type="PRINTS" id="PR00344">
    <property type="entry name" value="BCTRLSENSOR"/>
</dbReference>
<keyword evidence="8" id="KW-0547">Nucleotide-binding</keyword>
<dbReference type="InterPro" id="IPR013656">
    <property type="entry name" value="PAS_4"/>
</dbReference>
<dbReference type="Pfam" id="PF01627">
    <property type="entry name" value="Hpt"/>
    <property type="match status" value="1"/>
</dbReference>
<feature type="modified residue" description="4-aspartylphosphate" evidence="18">
    <location>
        <position position="1004"/>
    </location>
</feature>
<dbReference type="InterPro" id="IPR000014">
    <property type="entry name" value="PAS"/>
</dbReference>
<feature type="modified residue" description="4-aspartylphosphate" evidence="18">
    <location>
        <position position="1139"/>
    </location>
</feature>
<dbReference type="InterPro" id="IPR011006">
    <property type="entry name" value="CheY-like_superfamily"/>
</dbReference>
<dbReference type="InterPro" id="IPR003594">
    <property type="entry name" value="HATPase_dom"/>
</dbReference>
<dbReference type="RefSeq" id="WP_136551294.1">
    <property type="nucleotide sequence ID" value="NZ_STGJ01000001.1"/>
</dbReference>
<feature type="domain" description="PAS" evidence="23">
    <location>
        <begin position="456"/>
        <end position="520"/>
    </location>
</feature>
<dbReference type="InterPro" id="IPR036641">
    <property type="entry name" value="HPT_dom_sf"/>
</dbReference>
<dbReference type="Gene3D" id="1.10.287.130">
    <property type="match status" value="1"/>
</dbReference>
<evidence type="ECO:0000256" key="14">
    <source>
        <dbReference type="ARBA" id="ARBA00058004"/>
    </source>
</evidence>
<comment type="caution">
    <text evidence="25">The sequence shown here is derived from an EMBL/GenBank/DDBJ whole genome shotgun (WGS) entry which is preliminary data.</text>
</comment>
<dbReference type="Gene3D" id="3.30.450.40">
    <property type="match status" value="1"/>
</dbReference>
<feature type="domain" description="Response regulatory" evidence="22">
    <location>
        <begin position="1090"/>
        <end position="1206"/>
    </location>
</feature>
<dbReference type="PROSITE" id="PS50113">
    <property type="entry name" value="PAC"/>
    <property type="match status" value="2"/>
</dbReference>
<comment type="function">
    <text evidence="14">Member of the two-component regulatory system BvgS/BvgA. Phosphorylates BvgA via a four-step phosphorelay in response to environmental signals.</text>
</comment>
<reference evidence="25 26" key="1">
    <citation type="submission" date="2019-04" db="EMBL/GenBank/DDBJ databases">
        <title>Crenobacter sp. nov.</title>
        <authorList>
            <person name="Shi S."/>
        </authorList>
    </citation>
    <scope>NUCLEOTIDE SEQUENCE [LARGE SCALE GENOMIC DNA]</scope>
    <source>
        <strain evidence="25 26">GY 70310</strain>
    </source>
</reference>
<dbReference type="PANTHER" id="PTHR45339:SF1">
    <property type="entry name" value="HYBRID SIGNAL TRANSDUCTION HISTIDINE KINASE J"/>
    <property type="match status" value="1"/>
</dbReference>
<dbReference type="InterPro" id="IPR029016">
    <property type="entry name" value="GAF-like_dom_sf"/>
</dbReference>
<dbReference type="SUPFAM" id="SSF55874">
    <property type="entry name" value="ATPase domain of HSP90 chaperone/DNA topoisomerase II/histidine kinase"/>
    <property type="match status" value="1"/>
</dbReference>
<evidence type="ECO:0000256" key="2">
    <source>
        <dbReference type="ARBA" id="ARBA00004651"/>
    </source>
</evidence>
<feature type="compositionally biased region" description="Low complexity" evidence="19">
    <location>
        <begin position="1213"/>
        <end position="1234"/>
    </location>
</feature>
<evidence type="ECO:0000256" key="18">
    <source>
        <dbReference type="PROSITE-ProRule" id="PRU00169"/>
    </source>
</evidence>
<evidence type="ECO:0000256" key="19">
    <source>
        <dbReference type="SAM" id="MobiDB-lite"/>
    </source>
</evidence>
<name>A0A4V4N972_9NEIS</name>
<dbReference type="InterPro" id="IPR001610">
    <property type="entry name" value="PAC"/>
</dbReference>
<dbReference type="SUPFAM" id="SSF47384">
    <property type="entry name" value="Homodimeric domain of signal transducing histidine kinase"/>
    <property type="match status" value="1"/>
</dbReference>
<dbReference type="Gene3D" id="3.30.565.10">
    <property type="entry name" value="Histidine kinase-like ATPase, C-terminal domain"/>
    <property type="match status" value="1"/>
</dbReference>
<organism evidence="25 26">
    <name type="scientific">Crenobacter intestini</name>
    <dbReference type="NCBI Taxonomy" id="2563443"/>
    <lineage>
        <taxon>Bacteria</taxon>
        <taxon>Pseudomonadati</taxon>
        <taxon>Pseudomonadota</taxon>
        <taxon>Betaproteobacteria</taxon>
        <taxon>Neisseriales</taxon>
        <taxon>Neisseriaceae</taxon>
        <taxon>Crenobacter</taxon>
    </lineage>
</organism>
<evidence type="ECO:0000256" key="13">
    <source>
        <dbReference type="ARBA" id="ARBA00023136"/>
    </source>
</evidence>
<dbReference type="NCBIfam" id="TIGR00229">
    <property type="entry name" value="sensory_box"/>
    <property type="match status" value="2"/>
</dbReference>
<dbReference type="SMART" id="SM00448">
    <property type="entry name" value="REC"/>
    <property type="match status" value="2"/>
</dbReference>
<dbReference type="InterPro" id="IPR008207">
    <property type="entry name" value="Sig_transdc_His_kin_Hpt_dom"/>
</dbReference>
<sequence>MNARANTPHLTLPQRTLLHGALLLLALAALLLLVSVLNGRDDARFEAMARASDAQRLIGEAREAVAEGGLTLRELVMSAEPASRQTLVAQLTRSDADASAALRALSAGPFPLQAADAEEALRNYWASRSPVIALSAATRDGAWRMLGEDESARAALTLARALDRLSVDAAQLKAGAESGRAQAARERAWLLGGAFTLFALLAVWSLWSLARALRAPRAALGQELAALADGDFDWRGPPWLAREYGELSAELERLREQCRSSSAERWVLGALSNLSSVMQRASSLSELGRTTLSALAPSTAAVRGALYLDRPSRNQLSLLAGYALEGSSPAALAYGERLAGQCAADRQPRTVEGAQGNELGYALALCVRVWPVLLGERLVGVLELGFAGAPSPAALKLVEGLLPQLAMAVEILERAHKARYLLESTRKQAQQLGEQAEALRQHQVALADQLAFQHALIDTIPYPLFYKGPDNRFLGVNRAYEAALGVRRQDMLGKTVLELAALPEAERERYQAEDAAVIAGCSRLSRERLIRFADGADHDTLYWVAGFCHADGSAAGLVGSFVDISERKAMETRLREAGERLSLAQQAGRAGVFDLDLLSGHNYWTPELEQVFGLPAGGFAGTLEAWQSLLHPDDRGAATRRLRAAFAGACESFEDDWRIVRADGQTRWVHVNARILRGEDGRARRVIGINVDVDELVSAREAARSAARAKADFLANMSHEIRTPLNAVLGMAHLALDGCAEPRTRDYLQKVERSGRYLLSIINDILDFSRVESGRLALESTVFSLADVLDNVASLVAERASDKGLELVVEVGEDVPARLVGDPLRLGQVLVNYAGNAVKFTEEGEIVLGVERVAAEGDGVMLRFYVRDTGVGIDAATQRRLFQPFEQADASTTRRYGGTGLGLAIVRRLSQLMDGEAGVDSTPGQGSTFWATARLGVAAEQDTPVLTGMRALVADDNMSARRTLGATLSRFGVEVVTVADGEAALAAVRDADAAGRPFDAVLLDWRMPGLDGVEAGRRIAALPLARQPVRILVTAFARDEAFAQAGAAGFARVLGKPVPASLLFDTLAHLGESPPVETPADSRARLAGLDVLVVEDNPLNQEVARGLIERAGGEVRIAGDGATALLELARKRADVVLMDLQMPGMDGLTATRAIRADPALFGLPVFAMTASAMPEEQAACLAAGMDGIVAKPVEPGALLSTLERVRASRGGVPTAARAPAATAAEGDPPPMLDRAGALARLGGDAALWRQLAGQMASREADTPSRLAALIAGGQLDDARFAVHALRGSAANLGAVAVAAAAGTLEASLARGAADQVALSALTAAMAALPGALAAAQLPAPEADKGGAGPLPAGLAALRHLLENDDAEAPAWLSAHRASLPAGEAGAQLAAAVERYDYPAALALLDTLEGTPDG</sequence>
<dbReference type="Gene3D" id="2.10.70.100">
    <property type="match status" value="1"/>
</dbReference>
<dbReference type="CDD" id="cd17546">
    <property type="entry name" value="REC_hyHK_CKI1_RcsC-like"/>
    <property type="match status" value="2"/>
</dbReference>
<dbReference type="Pfam" id="PF00512">
    <property type="entry name" value="HisKA"/>
    <property type="match status" value="1"/>
</dbReference>
<dbReference type="Pfam" id="PF08447">
    <property type="entry name" value="PAS_3"/>
    <property type="match status" value="1"/>
</dbReference>
<comment type="subunit">
    <text evidence="15">At low DSF concentrations, interacts with RpfF.</text>
</comment>
<keyword evidence="26" id="KW-1185">Reference proteome</keyword>
<protein>
    <recommendedName>
        <fullName evidence="16">Sensory/regulatory protein RpfC</fullName>
        <ecNumber evidence="3">2.7.13.3</ecNumber>
    </recommendedName>
    <alternativeName>
        <fullName evidence="17">Virulence sensor protein BvgS</fullName>
    </alternativeName>
</protein>
<keyword evidence="9" id="KW-0418">Kinase</keyword>
<keyword evidence="13 20" id="KW-0472">Membrane</keyword>
<feature type="domain" description="PAC" evidence="24">
    <location>
        <begin position="523"/>
        <end position="576"/>
    </location>
</feature>
<dbReference type="Gene3D" id="3.30.450.20">
    <property type="entry name" value="PAS domain"/>
    <property type="match status" value="2"/>
</dbReference>
<evidence type="ECO:0000256" key="8">
    <source>
        <dbReference type="ARBA" id="ARBA00022741"/>
    </source>
</evidence>
<evidence type="ECO:0000256" key="11">
    <source>
        <dbReference type="ARBA" id="ARBA00022989"/>
    </source>
</evidence>
<dbReference type="GO" id="GO:0000155">
    <property type="term" value="F:phosphorelay sensor kinase activity"/>
    <property type="evidence" value="ECO:0007669"/>
    <property type="project" value="InterPro"/>
</dbReference>
<keyword evidence="7 20" id="KW-0812">Transmembrane</keyword>
<dbReference type="CDD" id="cd00130">
    <property type="entry name" value="PAS"/>
    <property type="match status" value="2"/>
</dbReference>
<dbReference type="Pfam" id="PF02518">
    <property type="entry name" value="HATPase_c"/>
    <property type="match status" value="1"/>
</dbReference>
<dbReference type="InterPro" id="IPR005467">
    <property type="entry name" value="His_kinase_dom"/>
</dbReference>
<keyword evidence="4" id="KW-1003">Cell membrane</keyword>
<dbReference type="InterPro" id="IPR036097">
    <property type="entry name" value="HisK_dim/P_sf"/>
</dbReference>
<evidence type="ECO:0000313" key="26">
    <source>
        <dbReference type="Proteomes" id="UP000308891"/>
    </source>
</evidence>
<evidence type="ECO:0000256" key="10">
    <source>
        <dbReference type="ARBA" id="ARBA00022840"/>
    </source>
</evidence>
<dbReference type="PROSITE" id="PS50110">
    <property type="entry name" value="RESPONSE_REGULATORY"/>
    <property type="match status" value="2"/>
</dbReference>
<dbReference type="Pfam" id="PF00072">
    <property type="entry name" value="Response_reg"/>
    <property type="match status" value="2"/>
</dbReference>
<dbReference type="SUPFAM" id="SSF47226">
    <property type="entry name" value="Histidine-containing phosphotransfer domain, HPT domain"/>
    <property type="match status" value="1"/>
</dbReference>
<dbReference type="SMART" id="SM00091">
    <property type="entry name" value="PAS"/>
    <property type="match status" value="2"/>
</dbReference>
<feature type="domain" description="Histidine kinase" evidence="21">
    <location>
        <begin position="716"/>
        <end position="937"/>
    </location>
</feature>
<evidence type="ECO:0000259" key="22">
    <source>
        <dbReference type="PROSITE" id="PS50110"/>
    </source>
</evidence>
<dbReference type="FunFam" id="3.30.565.10:FF:000010">
    <property type="entry name" value="Sensor histidine kinase RcsC"/>
    <property type="match status" value="1"/>
</dbReference>
<dbReference type="GO" id="GO:0005524">
    <property type="term" value="F:ATP binding"/>
    <property type="evidence" value="ECO:0007669"/>
    <property type="project" value="UniProtKB-KW"/>
</dbReference>
<dbReference type="EC" id="2.7.13.3" evidence="3"/>
<evidence type="ECO:0000256" key="3">
    <source>
        <dbReference type="ARBA" id="ARBA00012438"/>
    </source>
</evidence>
<dbReference type="SMART" id="SM00387">
    <property type="entry name" value="HATPase_c"/>
    <property type="match status" value="1"/>
</dbReference>
<keyword evidence="6" id="KW-0808">Transferase</keyword>
<gene>
    <name evidence="25" type="ORF">E5K04_02380</name>
</gene>
<dbReference type="InterPro" id="IPR004358">
    <property type="entry name" value="Sig_transdc_His_kin-like_C"/>
</dbReference>
<feature type="domain" description="PAC" evidence="24">
    <location>
        <begin position="653"/>
        <end position="705"/>
    </location>
</feature>
<comment type="catalytic activity">
    <reaction evidence="1">
        <text>ATP + protein L-histidine = ADP + protein N-phospho-L-histidine.</text>
        <dbReference type="EC" id="2.7.13.3"/>
    </reaction>
</comment>
<comment type="subcellular location">
    <subcellularLocation>
        <location evidence="2">Cell membrane</location>
        <topology evidence="2">Multi-pass membrane protein</topology>
    </subcellularLocation>
</comment>
<evidence type="ECO:0000259" key="24">
    <source>
        <dbReference type="PROSITE" id="PS50113"/>
    </source>
</evidence>
<accession>A0A4V4N972</accession>
<dbReference type="Pfam" id="PF08448">
    <property type="entry name" value="PAS_4"/>
    <property type="match status" value="1"/>
</dbReference>
<keyword evidence="12" id="KW-0902">Two-component regulatory system</keyword>
<feature type="transmembrane region" description="Helical" evidence="20">
    <location>
        <begin position="188"/>
        <end position="207"/>
    </location>
</feature>
<evidence type="ECO:0000256" key="1">
    <source>
        <dbReference type="ARBA" id="ARBA00000085"/>
    </source>
</evidence>
<feature type="region of interest" description="Disordered" evidence="19">
    <location>
        <begin position="1210"/>
        <end position="1234"/>
    </location>
</feature>
<dbReference type="SMART" id="SM00086">
    <property type="entry name" value="PAC"/>
    <property type="match status" value="2"/>
</dbReference>
<evidence type="ECO:0000256" key="15">
    <source>
        <dbReference type="ARBA" id="ARBA00064003"/>
    </source>
</evidence>
<dbReference type="PROSITE" id="PS50109">
    <property type="entry name" value="HIS_KIN"/>
    <property type="match status" value="1"/>
</dbReference>
<feature type="domain" description="Response regulatory" evidence="22">
    <location>
        <begin position="950"/>
        <end position="1071"/>
    </location>
</feature>
<dbReference type="OrthoDB" id="9813151at2"/>
<evidence type="ECO:0000259" key="23">
    <source>
        <dbReference type="PROSITE" id="PS50112"/>
    </source>
</evidence>
<proteinExistence type="predicted"/>
<feature type="transmembrane region" description="Helical" evidence="20">
    <location>
        <begin position="17"/>
        <end position="38"/>
    </location>
</feature>
<dbReference type="InterPro" id="IPR036890">
    <property type="entry name" value="HATPase_C_sf"/>
</dbReference>
<evidence type="ECO:0000256" key="16">
    <source>
        <dbReference type="ARBA" id="ARBA00068150"/>
    </source>
</evidence>
<dbReference type="InterPro" id="IPR013655">
    <property type="entry name" value="PAS_fold_3"/>
</dbReference>
<dbReference type="Gene3D" id="3.40.50.2300">
    <property type="match status" value="2"/>
</dbReference>
<evidence type="ECO:0000313" key="25">
    <source>
        <dbReference type="EMBL" id="TIC87283.1"/>
    </source>
</evidence>